<evidence type="ECO:0000259" key="8">
    <source>
        <dbReference type="PROSITE" id="PS51515"/>
    </source>
</evidence>
<dbReference type="SUPFAM" id="SSF53335">
    <property type="entry name" value="S-adenosyl-L-methionine-dependent methyltransferases"/>
    <property type="match status" value="1"/>
</dbReference>
<feature type="compositionally biased region" description="Low complexity" evidence="7">
    <location>
        <begin position="12"/>
        <end position="31"/>
    </location>
</feature>
<dbReference type="InterPro" id="IPR029063">
    <property type="entry name" value="SAM-dependent_MTases_sf"/>
</dbReference>
<evidence type="ECO:0000256" key="2">
    <source>
        <dbReference type="ARBA" id="ARBA00022603"/>
    </source>
</evidence>
<gene>
    <name evidence="9" type="ORF">GPM918_LOCUS1376</name>
    <name evidence="10" type="ORF">SRO942_LOCUS1376</name>
</gene>
<keyword evidence="4 5" id="KW-0949">S-adenosyl-L-methionine</keyword>
<dbReference type="GO" id="GO:0008171">
    <property type="term" value="F:O-methyltransferase activity"/>
    <property type="evidence" value="ECO:0007669"/>
    <property type="project" value="UniProtKB-UniRule"/>
</dbReference>
<dbReference type="InterPro" id="IPR041698">
    <property type="entry name" value="Methyltransf_25"/>
</dbReference>
<dbReference type="InterPro" id="IPR010675">
    <property type="entry name" value="Bin3_C"/>
</dbReference>
<evidence type="ECO:0000313" key="9">
    <source>
        <dbReference type="EMBL" id="CAF0760859.1"/>
    </source>
</evidence>
<dbReference type="EMBL" id="CAJOBC010000127">
    <property type="protein sequence ID" value="CAF3541722.1"/>
    <property type="molecule type" value="Genomic_DNA"/>
</dbReference>
<feature type="compositionally biased region" description="Polar residues" evidence="7">
    <location>
        <begin position="1"/>
        <end position="11"/>
    </location>
</feature>
<evidence type="ECO:0000256" key="3">
    <source>
        <dbReference type="ARBA" id="ARBA00022679"/>
    </source>
</evidence>
<dbReference type="FunFam" id="3.40.50.150:FF:000083">
    <property type="entry name" value="7SK snRNA methylphosphate capping enzyme"/>
    <property type="match status" value="1"/>
</dbReference>
<feature type="compositionally biased region" description="Polar residues" evidence="7">
    <location>
        <begin position="127"/>
        <end position="136"/>
    </location>
</feature>
<dbReference type="Pfam" id="PF06859">
    <property type="entry name" value="Bin3"/>
    <property type="match status" value="1"/>
</dbReference>
<organism evidence="9 11">
    <name type="scientific">Didymodactylos carnosus</name>
    <dbReference type="NCBI Taxonomy" id="1234261"/>
    <lineage>
        <taxon>Eukaryota</taxon>
        <taxon>Metazoa</taxon>
        <taxon>Spiralia</taxon>
        <taxon>Gnathifera</taxon>
        <taxon>Rotifera</taxon>
        <taxon>Eurotatoria</taxon>
        <taxon>Bdelloidea</taxon>
        <taxon>Philodinida</taxon>
        <taxon>Philodinidae</taxon>
        <taxon>Didymodactylos</taxon>
    </lineage>
</organism>
<protein>
    <recommendedName>
        <fullName evidence="6">RNA methyltransferase</fullName>
        <ecNumber evidence="6">2.1.1.-</ecNumber>
    </recommendedName>
</protein>
<evidence type="ECO:0000256" key="1">
    <source>
        <dbReference type="ARBA" id="ARBA00008361"/>
    </source>
</evidence>
<dbReference type="CDD" id="cd02440">
    <property type="entry name" value="AdoMet_MTases"/>
    <property type="match status" value="1"/>
</dbReference>
<keyword evidence="2 6" id="KW-0489">Methyltransferase</keyword>
<evidence type="ECO:0000256" key="7">
    <source>
        <dbReference type="SAM" id="MobiDB-lite"/>
    </source>
</evidence>
<evidence type="ECO:0000256" key="6">
    <source>
        <dbReference type="RuleBase" id="RU367087"/>
    </source>
</evidence>
<dbReference type="EMBL" id="CAJNOQ010000127">
    <property type="protein sequence ID" value="CAF0760859.1"/>
    <property type="molecule type" value="Genomic_DNA"/>
</dbReference>
<feature type="region of interest" description="Disordered" evidence="7">
    <location>
        <begin position="115"/>
        <end position="136"/>
    </location>
</feature>
<evidence type="ECO:0000256" key="5">
    <source>
        <dbReference type="PROSITE-ProRule" id="PRU00848"/>
    </source>
</evidence>
<sequence length="566" mass="65353">MSTDFTEESNLSVTSPINSTSTTNSSGNKSSVINMDTKRYGAIRKNRRYIPRKRLLMPYFLLGGNKSDPLNLNALIQQKKEKTFHTDIVNPPKPNNNNSSDGGLTVEILLTPNTRDPLRLDGDSRSRNLSLSVTSDNKNVNPTGRCYYRQASQPYGKNKNLVTDSFIHPQNNRPVNTIRSHAQHISPSIRPLLSIQTSVPNSVNNHLNLYRPSLSFDNQYYNQTRSDSITTPSTNVQNMWPQLADEHEDDEVVKFREQGEEMCYGNFKGYYGYRDPSQDNRLTYMKSEWFKQKDVLDIGCHTGHVTFFIAENFNPKTILGVDIDQQLIHQARQRLWDKIQNHKRTKINNEQQSNRDIQFPLNMRFQQANFVLENDDDLNYVTAEYETIIAFSVTKWIHLNFGDCGIKRFFKRIYRALRPGGILLLEPQQWQSYRIKRKMTKKIWENYRHIEFKPTEFLSYLLSSEVGFQTCRTIGTPTHKNKGFERPILMLIKASFIDTLSNQQETNPLPRASSVWRSDADNLDMTTASNEHNNILITDADHVSLLPRMDPSTPIQIQSSAVQMIE</sequence>
<dbReference type="GO" id="GO:0040031">
    <property type="term" value="P:snRNA modification"/>
    <property type="evidence" value="ECO:0007669"/>
    <property type="project" value="TreeGrafter"/>
</dbReference>
<dbReference type="Proteomes" id="UP000663829">
    <property type="component" value="Unassembled WGS sequence"/>
</dbReference>
<evidence type="ECO:0000256" key="4">
    <source>
        <dbReference type="ARBA" id="ARBA00022691"/>
    </source>
</evidence>
<evidence type="ECO:0000313" key="11">
    <source>
        <dbReference type="Proteomes" id="UP000663829"/>
    </source>
</evidence>
<dbReference type="PROSITE" id="PS51515">
    <property type="entry name" value="BIN3_SAM"/>
    <property type="match status" value="1"/>
</dbReference>
<dbReference type="PANTHER" id="PTHR12315">
    <property type="entry name" value="BICOID-INTERACTING PROTEIN RELATED"/>
    <property type="match status" value="1"/>
</dbReference>
<accession>A0A813Q2L0</accession>
<comment type="caution">
    <text evidence="9">The sequence shown here is derived from an EMBL/GenBank/DDBJ whole genome shotgun (WGS) entry which is preliminary data.</text>
</comment>
<feature type="region of interest" description="Disordered" evidence="7">
    <location>
        <begin position="1"/>
        <end position="32"/>
    </location>
</feature>
<dbReference type="GO" id="GO:0017069">
    <property type="term" value="F:snRNA binding"/>
    <property type="evidence" value="ECO:0007669"/>
    <property type="project" value="TreeGrafter"/>
</dbReference>
<name>A0A813Q2L0_9BILA</name>
<keyword evidence="3 6" id="KW-0808">Transferase</keyword>
<dbReference type="EC" id="2.1.1.-" evidence="6"/>
<keyword evidence="11" id="KW-1185">Reference proteome</keyword>
<dbReference type="OrthoDB" id="10017101at2759"/>
<feature type="compositionally biased region" description="Basic and acidic residues" evidence="7">
    <location>
        <begin position="116"/>
        <end position="126"/>
    </location>
</feature>
<dbReference type="AlphaFoldDB" id="A0A813Q2L0"/>
<comment type="similarity">
    <text evidence="1 6">Belongs to the methyltransferase superfamily.</text>
</comment>
<feature type="domain" description="Bin3-type SAM" evidence="8">
    <location>
        <begin position="279"/>
        <end position="496"/>
    </location>
</feature>
<reference evidence="9" key="1">
    <citation type="submission" date="2021-02" db="EMBL/GenBank/DDBJ databases">
        <authorList>
            <person name="Nowell W R."/>
        </authorList>
    </citation>
    <scope>NUCLEOTIDE SEQUENCE</scope>
</reference>
<evidence type="ECO:0000313" key="10">
    <source>
        <dbReference type="EMBL" id="CAF3541722.1"/>
    </source>
</evidence>
<dbReference type="GO" id="GO:0032259">
    <property type="term" value="P:methylation"/>
    <property type="evidence" value="ECO:0007669"/>
    <property type="project" value="UniProtKB-KW"/>
</dbReference>
<dbReference type="Pfam" id="PF13649">
    <property type="entry name" value="Methyltransf_25"/>
    <property type="match status" value="1"/>
</dbReference>
<dbReference type="PANTHER" id="PTHR12315:SF0">
    <property type="entry name" value="7SK SNRNA METHYLPHOSPHATE CAPPING ENZYME"/>
    <property type="match status" value="1"/>
</dbReference>
<dbReference type="Proteomes" id="UP000681722">
    <property type="component" value="Unassembled WGS sequence"/>
</dbReference>
<dbReference type="InterPro" id="IPR024160">
    <property type="entry name" value="BIN3_SAM-bd_dom"/>
</dbReference>
<dbReference type="GO" id="GO:0008173">
    <property type="term" value="F:RNA methyltransferase activity"/>
    <property type="evidence" value="ECO:0007669"/>
    <property type="project" value="UniProtKB-UniRule"/>
</dbReference>
<dbReference type="InterPro" id="IPR039772">
    <property type="entry name" value="Bin3-like"/>
</dbReference>
<proteinExistence type="inferred from homology"/>
<dbReference type="Gene3D" id="3.40.50.150">
    <property type="entry name" value="Vaccinia Virus protein VP39"/>
    <property type="match status" value="1"/>
</dbReference>